<feature type="transmembrane region" description="Helical" evidence="1">
    <location>
        <begin position="50"/>
        <end position="76"/>
    </location>
</feature>
<dbReference type="PANTHER" id="PTHR46825:SF9">
    <property type="entry name" value="BETA-LACTAMASE-RELATED DOMAIN-CONTAINING PROTEIN"/>
    <property type="match status" value="1"/>
</dbReference>
<keyword evidence="1" id="KW-0812">Transmembrane</keyword>
<feature type="transmembrane region" description="Helical" evidence="1">
    <location>
        <begin position="88"/>
        <end position="108"/>
    </location>
</feature>
<dbReference type="EMBL" id="BARS01035807">
    <property type="protein sequence ID" value="GAG22691.1"/>
    <property type="molecule type" value="Genomic_DNA"/>
</dbReference>
<evidence type="ECO:0000256" key="1">
    <source>
        <dbReference type="SAM" id="Phobius"/>
    </source>
</evidence>
<reference evidence="3" key="1">
    <citation type="journal article" date="2014" name="Front. Microbiol.">
        <title>High frequency of phylogenetically diverse reductive dehalogenase-homologous genes in deep subseafloor sedimentary metagenomes.</title>
        <authorList>
            <person name="Kawai M."/>
            <person name="Futagami T."/>
            <person name="Toyoda A."/>
            <person name="Takaki Y."/>
            <person name="Nishi S."/>
            <person name="Hori S."/>
            <person name="Arai W."/>
            <person name="Tsubouchi T."/>
            <person name="Morono Y."/>
            <person name="Uchiyama I."/>
            <person name="Ito T."/>
            <person name="Fujiyama A."/>
            <person name="Inagaki F."/>
            <person name="Takami H."/>
        </authorList>
    </citation>
    <scope>NUCLEOTIDE SEQUENCE</scope>
    <source>
        <strain evidence="3">Expedition CK06-06</strain>
    </source>
</reference>
<dbReference type="SUPFAM" id="SSF56601">
    <property type="entry name" value="beta-lactamase/transpeptidase-like"/>
    <property type="match status" value="1"/>
</dbReference>
<dbReference type="Gene3D" id="3.40.710.10">
    <property type="entry name" value="DD-peptidase/beta-lactamase superfamily"/>
    <property type="match status" value="1"/>
</dbReference>
<protein>
    <recommendedName>
        <fullName evidence="2">Beta-lactamase-related domain-containing protein</fullName>
    </recommendedName>
</protein>
<sequence>MIMIVLLMILRIRTGRWRVSGGQWIAALVAAALLTILLLARLMGPPLPNLVLLSVLVGLGFAAALVLAILICRQVIRSWLPSRWWEGALYRTLSTSLLVIGVLALFWLTGMITGPKPRFLSPQPGAVGSLRSSAPDLARLLIELSQPQHLSSEMTEQIRTPQTPIDDNFSWGLGPGIQHSEQGDALWQNGITFGYRSLMAVYPDLGLGVVVLTNSDRGYDVACDVAQRALGGKGTWKTF</sequence>
<proteinExistence type="predicted"/>
<dbReference type="InterPro" id="IPR012338">
    <property type="entry name" value="Beta-lactam/transpept-like"/>
</dbReference>
<feature type="transmembrane region" description="Helical" evidence="1">
    <location>
        <begin position="21"/>
        <end position="44"/>
    </location>
</feature>
<dbReference type="InterPro" id="IPR001466">
    <property type="entry name" value="Beta-lactam-related"/>
</dbReference>
<name>X0XCL8_9ZZZZ</name>
<feature type="domain" description="Beta-lactamase-related" evidence="2">
    <location>
        <begin position="120"/>
        <end position="222"/>
    </location>
</feature>
<dbReference type="InterPro" id="IPR050491">
    <property type="entry name" value="AmpC-like"/>
</dbReference>
<dbReference type="AlphaFoldDB" id="X0XCL8"/>
<evidence type="ECO:0000259" key="2">
    <source>
        <dbReference type="Pfam" id="PF00144"/>
    </source>
</evidence>
<accession>X0XCL8</accession>
<comment type="caution">
    <text evidence="3">The sequence shown here is derived from an EMBL/GenBank/DDBJ whole genome shotgun (WGS) entry which is preliminary data.</text>
</comment>
<gene>
    <name evidence="3" type="ORF">S01H1_55114</name>
</gene>
<evidence type="ECO:0000313" key="3">
    <source>
        <dbReference type="EMBL" id="GAG22691.1"/>
    </source>
</evidence>
<keyword evidence="1" id="KW-1133">Transmembrane helix</keyword>
<dbReference type="PANTHER" id="PTHR46825">
    <property type="entry name" value="D-ALANYL-D-ALANINE-CARBOXYPEPTIDASE/ENDOPEPTIDASE AMPH"/>
    <property type="match status" value="1"/>
</dbReference>
<keyword evidence="1" id="KW-0472">Membrane</keyword>
<dbReference type="Pfam" id="PF00144">
    <property type="entry name" value="Beta-lactamase"/>
    <property type="match status" value="1"/>
</dbReference>
<organism evidence="3">
    <name type="scientific">marine sediment metagenome</name>
    <dbReference type="NCBI Taxonomy" id="412755"/>
    <lineage>
        <taxon>unclassified sequences</taxon>
        <taxon>metagenomes</taxon>
        <taxon>ecological metagenomes</taxon>
    </lineage>
</organism>